<dbReference type="NCBIfam" id="TIGR01484">
    <property type="entry name" value="HAD-SF-IIB"/>
    <property type="match status" value="1"/>
</dbReference>
<dbReference type="InterPro" id="IPR006379">
    <property type="entry name" value="HAD-SF_hydro_IIB"/>
</dbReference>
<dbReference type="GO" id="GO:0016791">
    <property type="term" value="F:phosphatase activity"/>
    <property type="evidence" value="ECO:0007669"/>
    <property type="project" value="UniProtKB-ARBA"/>
</dbReference>
<name>D1AIK2_SEBTE</name>
<keyword evidence="2" id="KW-1185">Reference proteome</keyword>
<dbReference type="Pfam" id="PF08282">
    <property type="entry name" value="Hydrolase_3"/>
    <property type="match status" value="1"/>
</dbReference>
<dbReference type="InterPro" id="IPR023214">
    <property type="entry name" value="HAD_sf"/>
</dbReference>
<dbReference type="GO" id="GO:0005829">
    <property type="term" value="C:cytosol"/>
    <property type="evidence" value="ECO:0007669"/>
    <property type="project" value="TreeGrafter"/>
</dbReference>
<protein>
    <submittedName>
        <fullName evidence="1">Cof-like hydrolase</fullName>
    </submittedName>
</protein>
<dbReference type="HOGENOM" id="CLU_044146_0_3_0"/>
<dbReference type="SFLD" id="SFLDS00003">
    <property type="entry name" value="Haloacid_Dehalogenase"/>
    <property type="match status" value="1"/>
</dbReference>
<evidence type="ECO:0000313" key="1">
    <source>
        <dbReference type="EMBL" id="ACZ08586.1"/>
    </source>
</evidence>
<dbReference type="InterPro" id="IPR000150">
    <property type="entry name" value="Cof"/>
</dbReference>
<gene>
    <name evidence="1" type="ordered locus">Sterm_1728</name>
</gene>
<dbReference type="CDD" id="cd07516">
    <property type="entry name" value="HAD_Pase"/>
    <property type="match status" value="1"/>
</dbReference>
<dbReference type="SUPFAM" id="SSF56784">
    <property type="entry name" value="HAD-like"/>
    <property type="match status" value="1"/>
</dbReference>
<sequence length="268" mass="30020">MKYKMLVTDVDDTLLTDDHEITKENREAIMELQKNGVRFVLASGRPTEAITGIAKELELSKYGGFVAGYNGGEILEMSSGSMLDRKGLTREELLEIYDKSKNIDLKYITYKDNFVLGKEKDIFVDEELKITNFEYLEFKDLQDVEFDMLIKCMLVGKPEIVLETRNMLEPLFDGRIALTISKPIFLEFINKDASKGNAVRTIAAKLGISLEEVAAIGDSYNDISMLEIAGFSGTVENGNNAAKETAMFISSSNNNSGLARFVEEMKKQ</sequence>
<dbReference type="eggNOG" id="COG0561">
    <property type="taxonomic scope" value="Bacteria"/>
</dbReference>
<dbReference type="STRING" id="526218.Sterm_1728"/>
<dbReference type="SFLD" id="SFLDG01140">
    <property type="entry name" value="C2.B:_Phosphomannomutase_and_P"/>
    <property type="match status" value="1"/>
</dbReference>
<dbReference type="AlphaFoldDB" id="D1AIK2"/>
<dbReference type="InterPro" id="IPR036412">
    <property type="entry name" value="HAD-like_sf"/>
</dbReference>
<reference evidence="2" key="1">
    <citation type="submission" date="2009-09" db="EMBL/GenBank/DDBJ databases">
        <title>The complete chromosome of Sebaldella termitidis ATCC 33386.</title>
        <authorList>
            <consortium name="US DOE Joint Genome Institute (JGI-PGF)"/>
            <person name="Lucas S."/>
            <person name="Copeland A."/>
            <person name="Lapidus A."/>
            <person name="Glavina del Rio T."/>
            <person name="Dalin E."/>
            <person name="Tice H."/>
            <person name="Bruce D."/>
            <person name="Goodwin L."/>
            <person name="Pitluck S."/>
            <person name="Kyrpides N."/>
            <person name="Mavromatis K."/>
            <person name="Ivanova N."/>
            <person name="Mikhailova N."/>
            <person name="Sims D."/>
            <person name="Meincke L."/>
            <person name="Brettin T."/>
            <person name="Detter J.C."/>
            <person name="Han C."/>
            <person name="Larimer F."/>
            <person name="Land M."/>
            <person name="Hauser L."/>
            <person name="Markowitz V."/>
            <person name="Cheng J.F."/>
            <person name="Hugenholtz P."/>
            <person name="Woyke T."/>
            <person name="Wu D."/>
            <person name="Eisen J.A."/>
        </authorList>
    </citation>
    <scope>NUCLEOTIDE SEQUENCE [LARGE SCALE GENOMIC DNA]</scope>
    <source>
        <strain evidence="2">ATCC 33386 / NCTC 11300</strain>
    </source>
</reference>
<reference evidence="1 2" key="2">
    <citation type="journal article" date="2010" name="Stand. Genomic Sci.">
        <title>Complete genome sequence of Sebaldella termitidis type strain (NCTC 11300).</title>
        <authorList>
            <person name="Harmon-Smith M."/>
            <person name="Celia L."/>
            <person name="Chertkov O."/>
            <person name="Lapidus A."/>
            <person name="Copeland A."/>
            <person name="Glavina Del Rio T."/>
            <person name="Nolan M."/>
            <person name="Lucas S."/>
            <person name="Tice H."/>
            <person name="Cheng J.F."/>
            <person name="Han C."/>
            <person name="Detter J.C."/>
            <person name="Bruce D."/>
            <person name="Goodwin L."/>
            <person name="Pitluck S."/>
            <person name="Pati A."/>
            <person name="Liolios K."/>
            <person name="Ivanova N."/>
            <person name="Mavromatis K."/>
            <person name="Mikhailova N."/>
            <person name="Chen A."/>
            <person name="Palaniappan K."/>
            <person name="Land M."/>
            <person name="Hauser L."/>
            <person name="Chang Y.J."/>
            <person name="Jeffries C.D."/>
            <person name="Brettin T."/>
            <person name="Goker M."/>
            <person name="Beck B."/>
            <person name="Bristow J."/>
            <person name="Eisen J.A."/>
            <person name="Markowitz V."/>
            <person name="Hugenholtz P."/>
            <person name="Kyrpides N.C."/>
            <person name="Klenk H.P."/>
            <person name="Chen F."/>
        </authorList>
    </citation>
    <scope>NUCLEOTIDE SEQUENCE [LARGE SCALE GENOMIC DNA]</scope>
    <source>
        <strain evidence="2">ATCC 33386 / NCTC 11300</strain>
    </source>
</reference>
<dbReference type="RefSeq" id="WP_012861182.1">
    <property type="nucleotide sequence ID" value="NC_013517.1"/>
</dbReference>
<organism evidence="1 2">
    <name type="scientific">Sebaldella termitidis (strain ATCC 33386 / NCTC 11300)</name>
    <dbReference type="NCBI Taxonomy" id="526218"/>
    <lineage>
        <taxon>Bacteria</taxon>
        <taxon>Fusobacteriati</taxon>
        <taxon>Fusobacteriota</taxon>
        <taxon>Fusobacteriia</taxon>
        <taxon>Fusobacteriales</taxon>
        <taxon>Leptotrichiaceae</taxon>
        <taxon>Sebaldella</taxon>
    </lineage>
</organism>
<keyword evidence="1" id="KW-0378">Hydrolase</keyword>
<dbReference type="NCBIfam" id="TIGR00099">
    <property type="entry name" value="Cof-subfamily"/>
    <property type="match status" value="1"/>
</dbReference>
<dbReference type="Proteomes" id="UP000000845">
    <property type="component" value="Chromosome"/>
</dbReference>
<dbReference type="EMBL" id="CP001739">
    <property type="protein sequence ID" value="ACZ08586.1"/>
    <property type="molecule type" value="Genomic_DNA"/>
</dbReference>
<proteinExistence type="predicted"/>
<dbReference type="KEGG" id="str:Sterm_1728"/>
<dbReference type="Gene3D" id="3.30.1240.10">
    <property type="match status" value="1"/>
</dbReference>
<accession>D1AIK2</accession>
<dbReference type="Gene3D" id="3.40.50.1000">
    <property type="entry name" value="HAD superfamily/HAD-like"/>
    <property type="match status" value="1"/>
</dbReference>
<dbReference type="GO" id="GO:0000287">
    <property type="term" value="F:magnesium ion binding"/>
    <property type="evidence" value="ECO:0007669"/>
    <property type="project" value="TreeGrafter"/>
</dbReference>
<evidence type="ECO:0000313" key="2">
    <source>
        <dbReference type="Proteomes" id="UP000000845"/>
    </source>
</evidence>
<dbReference type="PANTHER" id="PTHR10000">
    <property type="entry name" value="PHOSPHOSERINE PHOSPHATASE"/>
    <property type="match status" value="1"/>
</dbReference>
<dbReference type="PANTHER" id="PTHR10000:SF8">
    <property type="entry name" value="HAD SUPERFAMILY HYDROLASE-LIKE, TYPE 3"/>
    <property type="match status" value="1"/>
</dbReference>